<protein>
    <recommendedName>
        <fullName evidence="1">DUF1707 domain-containing protein</fullName>
    </recommendedName>
</protein>
<dbReference type="PANTHER" id="PTHR40763:SF5">
    <property type="entry name" value="MEMBRANE PROTEIN"/>
    <property type="match status" value="1"/>
</dbReference>
<sequence length="192" mass="20847">MSSDLSPQPPAWRISTADRERAAGRLRTALDDGRLTLEEYDERLALILAARTYGEVSPHLADLPGGPIAIQVPDFLELRTTAASLKRKGRWVVPRRLLISAKAGSARLNFTEAVIAHPTVEIELQVYAGTTVLVLPAGASADADHVDLVAGSVVQRAVPSVHAEGIHFIVTGRQAAGRLIIRYRRSFLGRSW</sequence>
<dbReference type="InterPro" id="IPR012551">
    <property type="entry name" value="DUF1707_SHOCT-like"/>
</dbReference>
<comment type="caution">
    <text evidence="2">The sequence shown here is derived from an EMBL/GenBank/DDBJ whole genome shotgun (WGS) entry which is preliminary data.</text>
</comment>
<dbReference type="Pfam" id="PF08044">
    <property type="entry name" value="DUF1707"/>
    <property type="match status" value="1"/>
</dbReference>
<proteinExistence type="predicted"/>
<evidence type="ECO:0000259" key="1">
    <source>
        <dbReference type="Pfam" id="PF08044"/>
    </source>
</evidence>
<evidence type="ECO:0000313" key="3">
    <source>
        <dbReference type="Proteomes" id="UP000680865"/>
    </source>
</evidence>
<name>A0A919T1R2_9ACTN</name>
<organism evidence="2 3">
    <name type="scientific">Winogradskya consettensis</name>
    <dbReference type="NCBI Taxonomy" id="113560"/>
    <lineage>
        <taxon>Bacteria</taxon>
        <taxon>Bacillati</taxon>
        <taxon>Actinomycetota</taxon>
        <taxon>Actinomycetes</taxon>
        <taxon>Micromonosporales</taxon>
        <taxon>Micromonosporaceae</taxon>
        <taxon>Winogradskya</taxon>
    </lineage>
</organism>
<dbReference type="EMBL" id="BOQP01000057">
    <property type="protein sequence ID" value="GIM83712.1"/>
    <property type="molecule type" value="Genomic_DNA"/>
</dbReference>
<evidence type="ECO:0000313" key="2">
    <source>
        <dbReference type="EMBL" id="GIM83712.1"/>
    </source>
</evidence>
<dbReference type="Proteomes" id="UP000680865">
    <property type="component" value="Unassembled WGS sequence"/>
</dbReference>
<reference evidence="2" key="1">
    <citation type="submission" date="2021-03" db="EMBL/GenBank/DDBJ databases">
        <title>Whole genome shotgun sequence of Actinoplanes consettensis NBRC 14913.</title>
        <authorList>
            <person name="Komaki H."/>
            <person name="Tamura T."/>
        </authorList>
    </citation>
    <scope>NUCLEOTIDE SEQUENCE</scope>
    <source>
        <strain evidence="2">NBRC 14913</strain>
    </source>
</reference>
<feature type="domain" description="DUF1707" evidence="1">
    <location>
        <begin position="13"/>
        <end position="64"/>
    </location>
</feature>
<keyword evidence="3" id="KW-1185">Reference proteome</keyword>
<accession>A0A919T1R2</accession>
<dbReference type="RefSeq" id="WP_244876735.1">
    <property type="nucleotide sequence ID" value="NZ_BAAATW010000029.1"/>
</dbReference>
<dbReference type="AlphaFoldDB" id="A0A919T1R2"/>
<dbReference type="PANTHER" id="PTHR40763">
    <property type="entry name" value="MEMBRANE PROTEIN-RELATED"/>
    <property type="match status" value="1"/>
</dbReference>
<gene>
    <name evidence="2" type="ORF">Aco04nite_87910</name>
</gene>